<proteinExistence type="predicted"/>
<gene>
    <name evidence="1" type="ORF">G9F27_004082</name>
</gene>
<reference evidence="1" key="1">
    <citation type="journal article" date="2018" name="Genome Biol.">
        <title>SKESA: strategic k-mer extension for scrupulous assemblies.</title>
        <authorList>
            <person name="Souvorov A."/>
            <person name="Agarwala R."/>
            <person name="Lipman D.J."/>
        </authorList>
    </citation>
    <scope>NUCLEOTIDE SEQUENCE</scope>
    <source>
        <strain evidence="1">MA.CK_00/00001968</strain>
    </source>
</reference>
<name>A0A743P7D2_SALER</name>
<dbReference type="AlphaFoldDB" id="A0A743P7D2"/>
<evidence type="ECO:0000313" key="1">
    <source>
        <dbReference type="EMBL" id="HAF2129835.1"/>
    </source>
</evidence>
<dbReference type="EMBL" id="DAAUQX010000045">
    <property type="protein sequence ID" value="HAF2129835.1"/>
    <property type="molecule type" value="Genomic_DNA"/>
</dbReference>
<comment type="caution">
    <text evidence="1">The sequence shown here is derived from an EMBL/GenBank/DDBJ whole genome shotgun (WGS) entry which is preliminary data.</text>
</comment>
<sequence length="135" mass="15697">MNKAIQREINALHRIGVRCRDAATSFCIIPFVYVGPRTDDGKRVVYIDGLEWYAARSDRPGLMHENCLFPDVWENLMLRATFHPGRYRTTWKMTYREIRCVLGDRTQEGYSGIRKLIFEKARDLVESELLAEAAV</sequence>
<organism evidence="1">
    <name type="scientific">Salmonella enterica</name>
    <name type="common">Salmonella choleraesuis</name>
    <dbReference type="NCBI Taxonomy" id="28901"/>
    <lineage>
        <taxon>Bacteria</taxon>
        <taxon>Pseudomonadati</taxon>
        <taxon>Pseudomonadota</taxon>
        <taxon>Gammaproteobacteria</taxon>
        <taxon>Enterobacterales</taxon>
        <taxon>Enterobacteriaceae</taxon>
        <taxon>Salmonella</taxon>
    </lineage>
</organism>
<accession>A0A743P7D2</accession>
<protein>
    <submittedName>
        <fullName evidence="1">Uncharacterized protein</fullName>
    </submittedName>
</protein>
<reference evidence="1" key="2">
    <citation type="submission" date="2020-02" db="EMBL/GenBank/DDBJ databases">
        <authorList>
            <consortium name="NCBI Pathogen Detection Project"/>
        </authorList>
    </citation>
    <scope>NUCLEOTIDE SEQUENCE</scope>
    <source>
        <strain evidence="1">MA.CK_00/00001968</strain>
    </source>
</reference>